<reference evidence="3 4" key="1">
    <citation type="journal article" date="2018" name="J. Microbiol.">
        <title>Aestuariibaculum marinum sp. nov., a marine bacterium isolated from seawater in South Korea.</title>
        <authorList>
            <person name="Choi J."/>
            <person name="Lee D."/>
            <person name="Jang J.H."/>
            <person name="Cha S."/>
            <person name="Seo T."/>
        </authorList>
    </citation>
    <scope>NUCLEOTIDE SEQUENCE [LARGE SCALE GENOMIC DNA]</scope>
    <source>
        <strain evidence="3 4">IP7</strain>
    </source>
</reference>
<feature type="transmembrane region" description="Helical" evidence="1">
    <location>
        <begin position="138"/>
        <end position="158"/>
    </location>
</feature>
<accession>A0A8J6Q8M3</accession>
<feature type="transmembrane region" description="Helical" evidence="1">
    <location>
        <begin position="336"/>
        <end position="357"/>
    </location>
</feature>
<name>A0A8J6Q8M3_9FLAO</name>
<keyword evidence="1" id="KW-0472">Membrane</keyword>
<evidence type="ECO:0000313" key="4">
    <source>
        <dbReference type="Proteomes" id="UP000621516"/>
    </source>
</evidence>
<evidence type="ECO:0000313" key="3">
    <source>
        <dbReference type="EMBL" id="MBD0823506.1"/>
    </source>
</evidence>
<dbReference type="AlphaFoldDB" id="A0A8J6Q8M3"/>
<dbReference type="Proteomes" id="UP000621516">
    <property type="component" value="Unassembled WGS sequence"/>
</dbReference>
<feature type="transmembrane region" description="Helical" evidence="1">
    <location>
        <begin position="87"/>
        <end position="104"/>
    </location>
</feature>
<feature type="transmembrane region" description="Helical" evidence="1">
    <location>
        <begin position="251"/>
        <end position="275"/>
    </location>
</feature>
<feature type="transmembrane region" description="Helical" evidence="1">
    <location>
        <begin position="225"/>
        <end position="245"/>
    </location>
</feature>
<dbReference type="RefSeq" id="WP_188222807.1">
    <property type="nucleotide sequence ID" value="NZ_JACVXD010000002.1"/>
</dbReference>
<protein>
    <submittedName>
        <fullName evidence="3">DUF1624 domain-containing protein</fullName>
    </submittedName>
</protein>
<feature type="transmembrane region" description="Helical" evidence="1">
    <location>
        <begin position="282"/>
        <end position="299"/>
    </location>
</feature>
<dbReference type="Pfam" id="PF07786">
    <property type="entry name" value="HGSNAT_cat"/>
    <property type="match status" value="1"/>
</dbReference>
<feature type="transmembrane region" description="Helical" evidence="1">
    <location>
        <begin position="50"/>
        <end position="67"/>
    </location>
</feature>
<keyword evidence="4" id="KW-1185">Reference proteome</keyword>
<gene>
    <name evidence="3" type="ORF">ICJ85_05685</name>
</gene>
<keyword evidence="1" id="KW-1133">Transmembrane helix</keyword>
<sequence>MVAKQRIQSVDLLRGITIVAMILVNNPGDWSHIYTPLSHAEWHGLTPTDLIFPFFLFIVGISIYYAYKNKQPNTTTYKKIAVRSLKLIGLGLFLKAFIPTVPFIQDWESIRFMGVLQRIGIVFFISAIMYLNFNWKALSGVVVVILLGYWLWLGFVPLPSGTMPTFDRAPNNWANYIDFQVLGTHMWQPDYDPEGLLGTVSSIATCLLGVLVGKVLDNPIDRKAFILFSIGIILLASGCLFSIWFPINKALWSSSFVLVTAGYGTIILSLIYYIVDVKQWHFGGVFKMVGMNAITIYFLSEFIAKSFYLIPIGEDSNIHNWLYSSVFAHETLSNKFSSLCYAMVVVLFYLGLGFYLYRKKVFIKV</sequence>
<proteinExistence type="predicted"/>
<evidence type="ECO:0000256" key="1">
    <source>
        <dbReference type="SAM" id="Phobius"/>
    </source>
</evidence>
<evidence type="ECO:0000259" key="2">
    <source>
        <dbReference type="Pfam" id="PF07786"/>
    </source>
</evidence>
<feature type="transmembrane region" description="Helical" evidence="1">
    <location>
        <begin position="195"/>
        <end position="213"/>
    </location>
</feature>
<dbReference type="PANTHER" id="PTHR31061">
    <property type="entry name" value="LD22376P"/>
    <property type="match status" value="1"/>
</dbReference>
<feature type="domain" description="Heparan-alpha-glucosaminide N-acetyltransferase catalytic" evidence="2">
    <location>
        <begin position="6"/>
        <end position="151"/>
    </location>
</feature>
<organism evidence="3 4">
    <name type="scientific">Aestuariibaculum marinum</name>
    <dbReference type="NCBI Taxonomy" id="2683592"/>
    <lineage>
        <taxon>Bacteria</taxon>
        <taxon>Pseudomonadati</taxon>
        <taxon>Bacteroidota</taxon>
        <taxon>Flavobacteriia</taxon>
        <taxon>Flavobacteriales</taxon>
        <taxon>Flavobacteriaceae</taxon>
    </lineage>
</organism>
<keyword evidence="1" id="KW-0812">Transmembrane</keyword>
<dbReference type="PANTHER" id="PTHR31061:SF24">
    <property type="entry name" value="LD22376P"/>
    <property type="match status" value="1"/>
</dbReference>
<feature type="transmembrane region" description="Helical" evidence="1">
    <location>
        <begin position="12"/>
        <end position="30"/>
    </location>
</feature>
<dbReference type="InterPro" id="IPR012429">
    <property type="entry name" value="HGSNAT_cat"/>
</dbReference>
<comment type="caution">
    <text evidence="3">The sequence shown here is derived from an EMBL/GenBank/DDBJ whole genome shotgun (WGS) entry which is preliminary data.</text>
</comment>
<feature type="transmembrane region" description="Helical" evidence="1">
    <location>
        <begin position="110"/>
        <end position="131"/>
    </location>
</feature>
<dbReference type="EMBL" id="JACVXD010000002">
    <property type="protein sequence ID" value="MBD0823506.1"/>
    <property type="molecule type" value="Genomic_DNA"/>
</dbReference>